<dbReference type="Proteomes" id="UP000708347">
    <property type="component" value="Unassembled WGS sequence"/>
</dbReference>
<reference evidence="3 4" key="1">
    <citation type="submission" date="2019-05" db="EMBL/GenBank/DDBJ databases">
        <title>Mycolicibacterium sphagni ENV482 genome assembly.</title>
        <authorList>
            <person name="Chen W."/>
            <person name="Faulkner N.W."/>
            <person name="Hyman M.R."/>
        </authorList>
    </citation>
    <scope>NUCLEOTIDE SEQUENCE [LARGE SCALE GENOMIC DNA]</scope>
    <source>
        <strain evidence="3 4">ENV482</strain>
    </source>
</reference>
<evidence type="ECO:0000313" key="4">
    <source>
        <dbReference type="Proteomes" id="UP000708347"/>
    </source>
</evidence>
<dbReference type="InterPro" id="IPR049449">
    <property type="entry name" value="TesB_ACOT8-like_N"/>
</dbReference>
<dbReference type="Gene3D" id="2.40.160.210">
    <property type="entry name" value="Acyl-CoA thioesterase, double hotdog domain"/>
    <property type="match status" value="1"/>
</dbReference>
<dbReference type="Pfam" id="PF13622">
    <property type="entry name" value="4HBT_3"/>
    <property type="match status" value="1"/>
</dbReference>
<proteinExistence type="predicted"/>
<dbReference type="EMBL" id="VBSB01000008">
    <property type="protein sequence ID" value="NTY60405.1"/>
    <property type="molecule type" value="Genomic_DNA"/>
</dbReference>
<organism evidence="3 4">
    <name type="scientific">Mycolicibacterium sphagni</name>
    <dbReference type="NCBI Taxonomy" id="1786"/>
    <lineage>
        <taxon>Bacteria</taxon>
        <taxon>Bacillati</taxon>
        <taxon>Actinomycetota</taxon>
        <taxon>Actinomycetes</taxon>
        <taxon>Mycobacteriales</taxon>
        <taxon>Mycobacteriaceae</taxon>
        <taxon>Mycolicibacterium</taxon>
    </lineage>
</organism>
<accession>A0ABX2K2E5</accession>
<evidence type="ECO:0000259" key="2">
    <source>
        <dbReference type="Pfam" id="PF20789"/>
    </source>
</evidence>
<protein>
    <submittedName>
        <fullName evidence="3">Thioesterase family protein</fullName>
    </submittedName>
</protein>
<keyword evidence="4" id="KW-1185">Reference proteome</keyword>
<dbReference type="InterPro" id="IPR049450">
    <property type="entry name" value="ACOT8-like_C"/>
</dbReference>
<feature type="domain" description="Acyl-CoA thioesterase-like N-terminal HotDog" evidence="1">
    <location>
        <begin position="58"/>
        <end position="137"/>
    </location>
</feature>
<feature type="domain" description="Acyl-CoA thioesterase-like C-terminal" evidence="2">
    <location>
        <begin position="172"/>
        <end position="280"/>
    </location>
</feature>
<dbReference type="Pfam" id="PF20789">
    <property type="entry name" value="4HBT_3C"/>
    <property type="match status" value="1"/>
</dbReference>
<dbReference type="InterPro" id="IPR042171">
    <property type="entry name" value="Acyl-CoA_hotdog"/>
</dbReference>
<evidence type="ECO:0000313" key="3">
    <source>
        <dbReference type="EMBL" id="NTY60405.1"/>
    </source>
</evidence>
<name>A0ABX2K2E5_9MYCO</name>
<evidence type="ECO:0000259" key="1">
    <source>
        <dbReference type="Pfam" id="PF13622"/>
    </source>
</evidence>
<comment type="caution">
    <text evidence="3">The sequence shown here is derived from an EMBL/GenBank/DDBJ whole genome shotgun (WGS) entry which is preliminary data.</text>
</comment>
<sequence length="298" mass="31347">MSRQASGGSPKHIRMATVNSSVDLAERTAAASGAIGIRPAYFVQQANGSFRPTTSAAASWSDGALSGQAIAGLAASTLERKYGAIGYLPARLTLDLLKPARAVPTHTQTRVIRHGHRMRTAECDIIQDDWIVARATLLQYRQTNASVDEQWESVMSVIAPDSTDNHPLHVDDDGTGWSPMGLRHHSTGRKRAYYGGLDAVAGLPATPFVRSAVVAEAAANLVTDLGASGIGYVNGDLTVALTRLPRGVFIGVQADTHFSENGVSVGSATLFDDDGAFGTSMVTAMANPATRMEISGRG</sequence>
<gene>
    <name evidence="3" type="ORF">FEG63_12705</name>
</gene>